<gene>
    <name evidence="1" type="ORF">TCIL3000_4_4290</name>
</gene>
<reference evidence="1" key="1">
    <citation type="journal article" date="2012" name="Proc. Natl. Acad. Sci. U.S.A.">
        <title>Antigenic diversity is generated by distinct evolutionary mechanisms in African trypanosome species.</title>
        <authorList>
            <person name="Jackson A.P."/>
            <person name="Berry A."/>
            <person name="Aslett M."/>
            <person name="Allison H.C."/>
            <person name="Burton P."/>
            <person name="Vavrova-Anderson J."/>
            <person name="Brown R."/>
            <person name="Browne H."/>
            <person name="Corton N."/>
            <person name="Hauser H."/>
            <person name="Gamble J."/>
            <person name="Gilderthorp R."/>
            <person name="Marcello L."/>
            <person name="McQuillan J."/>
            <person name="Otto T.D."/>
            <person name="Quail M.A."/>
            <person name="Sanders M.J."/>
            <person name="van Tonder A."/>
            <person name="Ginger M.L."/>
            <person name="Field M.C."/>
            <person name="Barry J.D."/>
            <person name="Hertz-Fowler C."/>
            <person name="Berriman M."/>
        </authorList>
    </citation>
    <scope>NUCLEOTIDE SEQUENCE</scope>
    <source>
        <strain evidence="1">IL3000</strain>
    </source>
</reference>
<name>G0ULQ9_TRYCI</name>
<dbReference type="AlphaFoldDB" id="G0ULQ9"/>
<sequence>MLTASSPSSRRACRAYSFVKMCAFCSDGKTSFVCVGHSFSRWKCGARVEELLGRYIFSVPCVCVCVLFHLQVCLPQTSLPPTRRLERYQFIVCDSISVTAMRSQWFYFGFVFGKSANHLCRVTVATRQKIEMRWKQHGNVSKKKNALLVLFSFCC</sequence>
<dbReference type="EMBL" id="HE575317">
    <property type="protein sequence ID" value="CCC90314.1"/>
    <property type="molecule type" value="Genomic_DNA"/>
</dbReference>
<organism evidence="1">
    <name type="scientific">Trypanosoma congolense (strain IL3000)</name>
    <dbReference type="NCBI Taxonomy" id="1068625"/>
    <lineage>
        <taxon>Eukaryota</taxon>
        <taxon>Discoba</taxon>
        <taxon>Euglenozoa</taxon>
        <taxon>Kinetoplastea</taxon>
        <taxon>Metakinetoplastina</taxon>
        <taxon>Trypanosomatida</taxon>
        <taxon>Trypanosomatidae</taxon>
        <taxon>Trypanosoma</taxon>
        <taxon>Nannomonas</taxon>
    </lineage>
</organism>
<proteinExistence type="predicted"/>
<accession>G0ULQ9</accession>
<protein>
    <submittedName>
        <fullName evidence="1">Uncharacterized protein TCIL3000_4_4290</fullName>
    </submittedName>
</protein>
<dbReference type="VEuPathDB" id="TriTrypDB:TcIL3000_4_4290"/>
<evidence type="ECO:0000313" key="1">
    <source>
        <dbReference type="EMBL" id="CCC90314.1"/>
    </source>
</evidence>